<evidence type="ECO:0000259" key="3">
    <source>
        <dbReference type="SMART" id="SM01008"/>
    </source>
</evidence>
<dbReference type="OrthoDB" id="9758509at2"/>
<feature type="domain" description="Aldehyde oxidase/xanthine dehydrogenase a/b hammerhead" evidence="3">
    <location>
        <begin position="22"/>
        <end position="151"/>
    </location>
</feature>
<dbReference type="Proteomes" id="UP000244810">
    <property type="component" value="Unassembled WGS sequence"/>
</dbReference>
<dbReference type="Pfam" id="PF02738">
    <property type="entry name" value="MoCoBD_1"/>
    <property type="match status" value="1"/>
</dbReference>
<keyword evidence="2" id="KW-0560">Oxidoreductase</keyword>
<dbReference type="InterPro" id="IPR046867">
    <property type="entry name" value="AldOxase/xan_DH_MoCoBD2"/>
</dbReference>
<dbReference type="PANTHER" id="PTHR11908">
    <property type="entry name" value="XANTHINE DEHYDROGENASE"/>
    <property type="match status" value="1"/>
</dbReference>
<evidence type="ECO:0000313" key="4">
    <source>
        <dbReference type="EMBL" id="PVE47498.1"/>
    </source>
</evidence>
<dbReference type="Gene3D" id="3.30.365.10">
    <property type="entry name" value="Aldehyde oxidase/xanthine dehydrogenase, molybdopterin binding domain"/>
    <property type="match status" value="4"/>
</dbReference>
<proteinExistence type="predicted"/>
<protein>
    <submittedName>
        <fullName evidence="4">Xanthine dehydrogenase family protein molybdopterin-binding subunit</fullName>
    </submittedName>
</protein>
<sequence length="778" mass="81905">MTEANRWIGAALPRREDVALLQGQGRFADDLALPGAAFAVFARAPVAHARILRIDTAAAREVPGVLAVLTGADLAAAGVGPIPHQIGSADRGSDMPLRQRDGSARLRTLHHPLPLDAVRFAGEAYACVVAETLDAAKDAAELIEAEFDDLPAVTDAMQALAPEAPQVWLNVPGNLALEAELGDAAATEAAFAKAAHIVRFQSHVNRVTGVHMEPRTAAAEYRDGRYIVHCSGGGGVVQIREHVAASLGVGMEAVRILAPPDVGGNFGSRNATYPEWVVIAHAARLIGRPVKHRVERLEAFVSDFQARDLHIEAELALDGDGNFLALRCVNTSNLGAHTVSYTPLNKGLQLMTGVYRVPVAHAVGRAVLTNTPSTIPYRSAGRPEAIYAIERLVDLAALQTGIDRVALRRRNMIPREAFPYRNPFGVTYDSGDHLATLATALEMADAAGFEARRAEARTRGMYRGLGIGNYIEGAGGFPRELAVVTVLDDRVEVVLGTQDTGQGHRTAFAQLVAGWLGLAPEQVVLRTGDTDDVIAGGGSHSGRSLRFGSIVMDQAVKGVLARAKAVFGVLTGAEAEFEDGVFRAPGTNLAMTLFELAARTADPALPEDLQGPLTAVGDAVTAGLSFPYGAAICEVEIDPETGALTIPRYTSVDDVGRALNPLILHGQTHGGIVQGVGQAWQEAIRFDADGQPVTASFMDYAMPRATDYPGFATALSEVPATSHPMGFRPGGEGGTTPALGVFVSAIADALGDLGVHHVEMPATPLAIWDAIGRARDGA</sequence>
<evidence type="ECO:0000313" key="5">
    <source>
        <dbReference type="Proteomes" id="UP000244810"/>
    </source>
</evidence>
<organism evidence="4 5">
    <name type="scientific">Pararhodobacter aggregans</name>
    <dbReference type="NCBI Taxonomy" id="404875"/>
    <lineage>
        <taxon>Bacteria</taxon>
        <taxon>Pseudomonadati</taxon>
        <taxon>Pseudomonadota</taxon>
        <taxon>Alphaproteobacteria</taxon>
        <taxon>Rhodobacterales</taxon>
        <taxon>Paracoccaceae</taxon>
        <taxon>Pararhodobacter</taxon>
    </lineage>
</organism>
<dbReference type="InterPro" id="IPR036856">
    <property type="entry name" value="Ald_Oxase/Xan_DH_a/b_sf"/>
</dbReference>
<dbReference type="InterPro" id="IPR008274">
    <property type="entry name" value="AldOxase/xan_DH_MoCoBD1"/>
</dbReference>
<dbReference type="PANTHER" id="PTHR11908:SF132">
    <property type="entry name" value="ALDEHYDE OXIDASE 1-RELATED"/>
    <property type="match status" value="1"/>
</dbReference>
<dbReference type="SUPFAM" id="SSF56003">
    <property type="entry name" value="Molybdenum cofactor-binding domain"/>
    <property type="match status" value="1"/>
</dbReference>
<gene>
    <name evidence="4" type="ORF">DDE23_11710</name>
</gene>
<dbReference type="Gene3D" id="3.90.1170.50">
    <property type="entry name" value="Aldehyde oxidase/xanthine dehydrogenase, a/b hammerhead"/>
    <property type="match status" value="1"/>
</dbReference>
<keyword evidence="1" id="KW-0500">Molybdenum</keyword>
<dbReference type="SUPFAM" id="SSF54665">
    <property type="entry name" value="CO dehydrogenase molybdoprotein N-domain-like"/>
    <property type="match status" value="1"/>
</dbReference>
<evidence type="ECO:0000256" key="1">
    <source>
        <dbReference type="ARBA" id="ARBA00022505"/>
    </source>
</evidence>
<reference evidence="4 5" key="1">
    <citation type="journal article" date="2011" name="Syst. Appl. Microbiol.">
        <title>Defluviimonas denitrificans gen. nov., sp. nov., and Pararhodobacter aggregans gen. nov., sp. nov., non-phototrophic Rhodobacteraceae from the biofilter of a marine aquaculture.</title>
        <authorList>
            <person name="Foesel B.U."/>
            <person name="Drake H.L."/>
            <person name="Schramm A."/>
        </authorList>
    </citation>
    <scope>NUCLEOTIDE SEQUENCE [LARGE SCALE GENOMIC DNA]</scope>
    <source>
        <strain evidence="4 5">D1-19</strain>
    </source>
</reference>
<dbReference type="AlphaFoldDB" id="A0A2T7USD0"/>
<dbReference type="GO" id="GO:0005506">
    <property type="term" value="F:iron ion binding"/>
    <property type="evidence" value="ECO:0007669"/>
    <property type="project" value="InterPro"/>
</dbReference>
<dbReference type="Pfam" id="PF20256">
    <property type="entry name" value="MoCoBD_2"/>
    <property type="match status" value="1"/>
</dbReference>
<dbReference type="GO" id="GO:0016491">
    <property type="term" value="F:oxidoreductase activity"/>
    <property type="evidence" value="ECO:0007669"/>
    <property type="project" value="UniProtKB-KW"/>
</dbReference>
<comment type="caution">
    <text evidence="4">The sequence shown here is derived from an EMBL/GenBank/DDBJ whole genome shotgun (WGS) entry which is preliminary data.</text>
</comment>
<accession>A0A2T7USD0</accession>
<evidence type="ECO:0000256" key="2">
    <source>
        <dbReference type="ARBA" id="ARBA00023002"/>
    </source>
</evidence>
<dbReference type="InterPro" id="IPR000674">
    <property type="entry name" value="Ald_Oxase/Xan_DH_a/b"/>
</dbReference>
<dbReference type="EMBL" id="QDDR01000005">
    <property type="protein sequence ID" value="PVE47498.1"/>
    <property type="molecule type" value="Genomic_DNA"/>
</dbReference>
<dbReference type="InterPro" id="IPR037165">
    <property type="entry name" value="AldOxase/xan_DH_Mopterin-bd_sf"/>
</dbReference>
<dbReference type="Pfam" id="PF01315">
    <property type="entry name" value="Ald_Xan_dh_C"/>
    <property type="match status" value="1"/>
</dbReference>
<keyword evidence="5" id="KW-1185">Reference proteome</keyword>
<dbReference type="RefSeq" id="WP_107753943.1">
    <property type="nucleotide sequence ID" value="NZ_QBKF01000011.1"/>
</dbReference>
<dbReference type="SMART" id="SM01008">
    <property type="entry name" value="Ald_Xan_dh_C"/>
    <property type="match status" value="1"/>
</dbReference>
<dbReference type="InterPro" id="IPR016208">
    <property type="entry name" value="Ald_Oxase/xanthine_DH-like"/>
</dbReference>
<name>A0A2T7USD0_9RHOB</name>